<evidence type="ECO:0000313" key="3">
    <source>
        <dbReference type="EMBL" id="KAJ4195788.1"/>
    </source>
</evidence>
<protein>
    <submittedName>
        <fullName evidence="3">Uncharacterized protein</fullName>
    </submittedName>
</protein>
<accession>A0A9W8V6Z4</accession>
<reference evidence="3" key="1">
    <citation type="submission" date="2022-09" db="EMBL/GenBank/DDBJ databases">
        <title>Fusarium specimens isolated from Avocado Roots.</title>
        <authorList>
            <person name="Stajich J."/>
            <person name="Roper C."/>
            <person name="Heimlech-Rivalta G."/>
        </authorList>
    </citation>
    <scope>NUCLEOTIDE SEQUENCE</scope>
    <source>
        <strain evidence="3">A02</strain>
    </source>
</reference>
<keyword evidence="4" id="KW-1185">Reference proteome</keyword>
<feature type="chain" id="PRO_5040901022" evidence="2">
    <location>
        <begin position="19"/>
        <end position="228"/>
    </location>
</feature>
<dbReference type="AlphaFoldDB" id="A0A9W8V6Z4"/>
<feature type="signal peptide" evidence="2">
    <location>
        <begin position="1"/>
        <end position="18"/>
    </location>
</feature>
<dbReference type="Proteomes" id="UP001152087">
    <property type="component" value="Unassembled WGS sequence"/>
</dbReference>
<evidence type="ECO:0000313" key="4">
    <source>
        <dbReference type="Proteomes" id="UP001152087"/>
    </source>
</evidence>
<name>A0A9W8V6Z4_9HYPO</name>
<evidence type="ECO:0000256" key="2">
    <source>
        <dbReference type="SAM" id="SignalP"/>
    </source>
</evidence>
<dbReference type="EMBL" id="JAOQAV010000003">
    <property type="protein sequence ID" value="KAJ4195788.1"/>
    <property type="molecule type" value="Genomic_DNA"/>
</dbReference>
<organism evidence="3 4">
    <name type="scientific">Fusarium falciforme</name>
    <dbReference type="NCBI Taxonomy" id="195108"/>
    <lineage>
        <taxon>Eukaryota</taxon>
        <taxon>Fungi</taxon>
        <taxon>Dikarya</taxon>
        <taxon>Ascomycota</taxon>
        <taxon>Pezizomycotina</taxon>
        <taxon>Sordariomycetes</taxon>
        <taxon>Hypocreomycetidae</taxon>
        <taxon>Hypocreales</taxon>
        <taxon>Nectriaceae</taxon>
        <taxon>Fusarium</taxon>
        <taxon>Fusarium solani species complex</taxon>
    </lineage>
</organism>
<feature type="compositionally biased region" description="Low complexity" evidence="1">
    <location>
        <begin position="81"/>
        <end position="91"/>
    </location>
</feature>
<keyword evidence="2" id="KW-0732">Signal</keyword>
<proteinExistence type="predicted"/>
<feature type="region of interest" description="Disordered" evidence="1">
    <location>
        <begin position="72"/>
        <end position="107"/>
    </location>
</feature>
<evidence type="ECO:0000256" key="1">
    <source>
        <dbReference type="SAM" id="MobiDB-lite"/>
    </source>
</evidence>
<comment type="caution">
    <text evidence="3">The sequence shown here is derived from an EMBL/GenBank/DDBJ whole genome shotgun (WGS) entry which is preliminary data.</text>
</comment>
<gene>
    <name evidence="3" type="ORF">NW755_001950</name>
</gene>
<sequence length="228" mass="24252">MLIINTILLALHATIGASAPVLDGDRMQVEHHSDKSTYWYLPEHNPTITKPEHLGLRVIVQAVKGPERVDKAMKGKASREAAATKTTATTKDTARPHVRRNNNAQKGSGKIGLLESIALAIGIDPKSISEYLNNLRDDFPVQVHGALPTCLNQATRQGLTAIEASLSSIPKCMSATGDEIEISTDGVEVDADGLPVCLDKAGQDALDSIQNALTNLGDCATATPLSRT</sequence>